<comment type="caution">
    <text evidence="3">The sequence shown here is derived from an EMBL/GenBank/DDBJ whole genome shotgun (WGS) entry which is preliminary data.</text>
</comment>
<keyword evidence="4" id="KW-1185">Reference proteome</keyword>
<sequence length="330" mass="37185">MEEKKPHVVCIPAPAQGHIHPMMQLAKLLHSRGFLITFVNTDFCHRHLLRSRGADSLECLDGFRFEIISDGLSSLGEAMEDPVGFCKSFQENCVSPIRDLLRKLHHPSDGSRVTCIIADAGMTFTLKIAEEMGIPETCDSGICQALSEPTDPNDFFFNLHRDEAQTALKASMIIFNTFDDLELEVLHAMRSMFPPRIYTIGPLSLRCRLMTDSGLNSIKSSMWKEEADCLKWLDSHEVASVIYVSFGSTTVSTPQQLTEFAWGIVNSNHPFLWVIRHDLIMGGHTNFPQDLQHKIQERGMLCELVPSKRRMSWPTLQSVCFSHIVAGTLH</sequence>
<evidence type="ECO:0000313" key="3">
    <source>
        <dbReference type="EMBL" id="RWR87788.1"/>
    </source>
</evidence>
<evidence type="ECO:0000256" key="2">
    <source>
        <dbReference type="ARBA" id="ARBA00022679"/>
    </source>
</evidence>
<dbReference type="EMBL" id="QPKB01000006">
    <property type="protein sequence ID" value="RWR87788.1"/>
    <property type="molecule type" value="Genomic_DNA"/>
</dbReference>
<comment type="similarity">
    <text evidence="1">Belongs to the UDP-glycosyltransferase family.</text>
</comment>
<dbReference type="PANTHER" id="PTHR11926:SF1498">
    <property type="entry name" value="GLYCOSYLTRANSFERASE"/>
    <property type="match status" value="1"/>
</dbReference>
<proteinExistence type="inferred from homology"/>
<evidence type="ECO:0000256" key="1">
    <source>
        <dbReference type="ARBA" id="ARBA00009995"/>
    </source>
</evidence>
<dbReference type="AlphaFoldDB" id="A0A3S3MWW4"/>
<protein>
    <submittedName>
        <fullName evidence="3">UDP-glycosyltransferase 85A2-like protein</fullName>
    </submittedName>
</protein>
<dbReference type="GO" id="GO:0080043">
    <property type="term" value="F:quercetin 3-O-glucosyltransferase activity"/>
    <property type="evidence" value="ECO:0007669"/>
    <property type="project" value="TreeGrafter"/>
</dbReference>
<dbReference type="OrthoDB" id="5835829at2759"/>
<accession>A0A3S3MWW4</accession>
<gene>
    <name evidence="3" type="ORF">CKAN_01674500</name>
</gene>
<dbReference type="SUPFAM" id="SSF53756">
    <property type="entry name" value="UDP-Glycosyltransferase/glycogen phosphorylase"/>
    <property type="match status" value="1"/>
</dbReference>
<keyword evidence="2 3" id="KW-0808">Transferase</keyword>
<organism evidence="3 4">
    <name type="scientific">Cinnamomum micranthum f. kanehirae</name>
    <dbReference type="NCBI Taxonomy" id="337451"/>
    <lineage>
        <taxon>Eukaryota</taxon>
        <taxon>Viridiplantae</taxon>
        <taxon>Streptophyta</taxon>
        <taxon>Embryophyta</taxon>
        <taxon>Tracheophyta</taxon>
        <taxon>Spermatophyta</taxon>
        <taxon>Magnoliopsida</taxon>
        <taxon>Magnoliidae</taxon>
        <taxon>Laurales</taxon>
        <taxon>Lauraceae</taxon>
        <taxon>Cinnamomum</taxon>
    </lineage>
</organism>
<dbReference type="Gene3D" id="3.40.50.2000">
    <property type="entry name" value="Glycogen Phosphorylase B"/>
    <property type="match status" value="3"/>
</dbReference>
<name>A0A3S3MWW4_9MAGN</name>
<reference evidence="3 4" key="1">
    <citation type="journal article" date="2019" name="Nat. Plants">
        <title>Stout camphor tree genome fills gaps in understanding of flowering plant genome evolution.</title>
        <authorList>
            <person name="Chaw S.M."/>
            <person name="Liu Y.C."/>
            <person name="Wu Y.W."/>
            <person name="Wang H.Y."/>
            <person name="Lin C.I."/>
            <person name="Wu C.S."/>
            <person name="Ke H.M."/>
            <person name="Chang L.Y."/>
            <person name="Hsu C.Y."/>
            <person name="Yang H.T."/>
            <person name="Sudianto E."/>
            <person name="Hsu M.H."/>
            <person name="Wu K.P."/>
            <person name="Wang L.N."/>
            <person name="Leebens-Mack J.H."/>
            <person name="Tsai I.J."/>
        </authorList>
    </citation>
    <scope>NUCLEOTIDE SEQUENCE [LARGE SCALE GENOMIC DNA]</scope>
    <source>
        <strain evidence="4">cv. Chaw 1501</strain>
        <tissue evidence="3">Young leaves</tissue>
    </source>
</reference>
<dbReference type="CDD" id="cd03784">
    <property type="entry name" value="GT1_Gtf-like"/>
    <property type="match status" value="1"/>
</dbReference>
<dbReference type="Proteomes" id="UP000283530">
    <property type="component" value="Unassembled WGS sequence"/>
</dbReference>
<dbReference type="GO" id="GO:0080044">
    <property type="term" value="F:quercetin 7-O-glucosyltransferase activity"/>
    <property type="evidence" value="ECO:0007669"/>
    <property type="project" value="TreeGrafter"/>
</dbReference>
<evidence type="ECO:0000313" key="4">
    <source>
        <dbReference type="Proteomes" id="UP000283530"/>
    </source>
</evidence>
<dbReference type="InterPro" id="IPR002213">
    <property type="entry name" value="UDP_glucos_trans"/>
</dbReference>
<dbReference type="PANTHER" id="PTHR11926">
    <property type="entry name" value="GLUCOSYL/GLUCURONOSYL TRANSFERASES"/>
    <property type="match status" value="1"/>
</dbReference>